<reference evidence="2 3" key="1">
    <citation type="submission" date="2019-07" db="EMBL/GenBank/DDBJ databases">
        <title>Whole genome shotgun sequence of Microvirga aerophila NBRC 106136.</title>
        <authorList>
            <person name="Hosoyama A."/>
            <person name="Uohara A."/>
            <person name="Ohji S."/>
            <person name="Ichikawa N."/>
        </authorList>
    </citation>
    <scope>NUCLEOTIDE SEQUENCE [LARGE SCALE GENOMIC DNA]</scope>
    <source>
        <strain evidence="2 3">NBRC 106136</strain>
    </source>
</reference>
<organism evidence="2 3">
    <name type="scientific">Microvirga aerophila</name>
    <dbReference type="NCBI Taxonomy" id="670291"/>
    <lineage>
        <taxon>Bacteria</taxon>
        <taxon>Pseudomonadati</taxon>
        <taxon>Pseudomonadota</taxon>
        <taxon>Alphaproteobacteria</taxon>
        <taxon>Hyphomicrobiales</taxon>
        <taxon>Methylobacteriaceae</taxon>
        <taxon>Microvirga</taxon>
    </lineage>
</organism>
<dbReference type="EMBL" id="BJYU01000079">
    <property type="protein sequence ID" value="GEO16876.1"/>
    <property type="molecule type" value="Genomic_DNA"/>
</dbReference>
<accession>A0A512BY48</accession>
<gene>
    <name evidence="2" type="ORF">MAE02_45720</name>
</gene>
<keyword evidence="3" id="KW-1185">Reference proteome</keyword>
<dbReference type="SUPFAM" id="SSF141371">
    <property type="entry name" value="PilZ domain-like"/>
    <property type="match status" value="1"/>
</dbReference>
<sequence length="93" mass="10435">MNEENSRRTSKRRRTVLKGQVVFNDRGSALDCTVRDLSDTGARISLADVFPPPPEFELVVPSRSLQVHARLVWSRGAMHGVAFSEKAQVWEPS</sequence>
<dbReference type="Gene3D" id="2.40.10.220">
    <property type="entry name" value="predicted glycosyltransferase like domains"/>
    <property type="match status" value="1"/>
</dbReference>
<comment type="caution">
    <text evidence="2">The sequence shown here is derived from an EMBL/GenBank/DDBJ whole genome shotgun (WGS) entry which is preliminary data.</text>
</comment>
<dbReference type="Proteomes" id="UP000321085">
    <property type="component" value="Unassembled WGS sequence"/>
</dbReference>
<dbReference type="RefSeq" id="WP_147022107.1">
    <property type="nucleotide sequence ID" value="NZ_BJYU01000079.1"/>
</dbReference>
<evidence type="ECO:0000313" key="2">
    <source>
        <dbReference type="EMBL" id="GEO16876.1"/>
    </source>
</evidence>
<name>A0A512BY48_9HYPH</name>
<evidence type="ECO:0000313" key="3">
    <source>
        <dbReference type="Proteomes" id="UP000321085"/>
    </source>
</evidence>
<proteinExistence type="predicted"/>
<protein>
    <recommendedName>
        <fullName evidence="1">PilZ domain-containing protein</fullName>
    </recommendedName>
</protein>
<dbReference type="InterPro" id="IPR009875">
    <property type="entry name" value="PilZ_domain"/>
</dbReference>
<dbReference type="AlphaFoldDB" id="A0A512BY48"/>
<dbReference type="Pfam" id="PF07238">
    <property type="entry name" value="PilZ"/>
    <property type="match status" value="1"/>
</dbReference>
<feature type="domain" description="PilZ" evidence="1">
    <location>
        <begin position="7"/>
        <end position="84"/>
    </location>
</feature>
<evidence type="ECO:0000259" key="1">
    <source>
        <dbReference type="Pfam" id="PF07238"/>
    </source>
</evidence>
<dbReference type="GO" id="GO:0035438">
    <property type="term" value="F:cyclic-di-GMP binding"/>
    <property type="evidence" value="ECO:0007669"/>
    <property type="project" value="InterPro"/>
</dbReference>